<keyword evidence="9" id="KW-1185">Reference proteome</keyword>
<comment type="caution">
    <text evidence="8">The sequence shown here is derived from an EMBL/GenBank/DDBJ whole genome shotgun (WGS) entry which is preliminary data.</text>
</comment>
<evidence type="ECO:0000256" key="7">
    <source>
        <dbReference type="SAM" id="Phobius"/>
    </source>
</evidence>
<accession>A0A4C1WWC3</accession>
<evidence type="ECO:0000256" key="2">
    <source>
        <dbReference type="ARBA" id="ARBA00006772"/>
    </source>
</evidence>
<protein>
    <submittedName>
        <fullName evidence="8">Protein I'm not dead yet</fullName>
    </submittedName>
</protein>
<organism evidence="8 9">
    <name type="scientific">Eumeta variegata</name>
    <name type="common">Bagworm moth</name>
    <name type="synonym">Eumeta japonica</name>
    <dbReference type="NCBI Taxonomy" id="151549"/>
    <lineage>
        <taxon>Eukaryota</taxon>
        <taxon>Metazoa</taxon>
        <taxon>Ecdysozoa</taxon>
        <taxon>Arthropoda</taxon>
        <taxon>Hexapoda</taxon>
        <taxon>Insecta</taxon>
        <taxon>Pterygota</taxon>
        <taxon>Neoptera</taxon>
        <taxon>Endopterygota</taxon>
        <taxon>Lepidoptera</taxon>
        <taxon>Glossata</taxon>
        <taxon>Ditrysia</taxon>
        <taxon>Tineoidea</taxon>
        <taxon>Psychidae</taxon>
        <taxon>Oiketicinae</taxon>
        <taxon>Eumeta</taxon>
    </lineage>
</organism>
<dbReference type="InterPro" id="IPR001898">
    <property type="entry name" value="SLC13A/DASS"/>
</dbReference>
<keyword evidence="4 7" id="KW-0812">Transmembrane</keyword>
<dbReference type="PROSITE" id="PS01271">
    <property type="entry name" value="NA_SULFATE"/>
    <property type="match status" value="1"/>
</dbReference>
<dbReference type="PANTHER" id="PTHR10283">
    <property type="entry name" value="SOLUTE CARRIER FAMILY 13 MEMBER"/>
    <property type="match status" value="1"/>
</dbReference>
<evidence type="ECO:0000256" key="3">
    <source>
        <dbReference type="ARBA" id="ARBA00022448"/>
    </source>
</evidence>
<dbReference type="STRING" id="151549.A0A4C1WWC3"/>
<dbReference type="AlphaFoldDB" id="A0A4C1WWC3"/>
<keyword evidence="6 7" id="KW-0472">Membrane</keyword>
<dbReference type="GO" id="GO:0015141">
    <property type="term" value="F:succinate transmembrane transporter activity"/>
    <property type="evidence" value="ECO:0007669"/>
    <property type="project" value="TreeGrafter"/>
</dbReference>
<dbReference type="Pfam" id="PF00939">
    <property type="entry name" value="Na_sulph_symp"/>
    <property type="match status" value="1"/>
</dbReference>
<dbReference type="GO" id="GO:0015137">
    <property type="term" value="F:citrate transmembrane transporter activity"/>
    <property type="evidence" value="ECO:0007669"/>
    <property type="project" value="TreeGrafter"/>
</dbReference>
<dbReference type="PANTHER" id="PTHR10283:SF82">
    <property type="entry name" value="SOLUTE CARRIER FAMILY 13 MEMBER 2"/>
    <property type="match status" value="1"/>
</dbReference>
<dbReference type="GO" id="GO:0005886">
    <property type="term" value="C:plasma membrane"/>
    <property type="evidence" value="ECO:0007669"/>
    <property type="project" value="TreeGrafter"/>
</dbReference>
<keyword evidence="5 7" id="KW-1133">Transmembrane helix</keyword>
<evidence type="ECO:0000313" key="9">
    <source>
        <dbReference type="Proteomes" id="UP000299102"/>
    </source>
</evidence>
<feature type="transmembrane region" description="Helical" evidence="7">
    <location>
        <begin position="385"/>
        <end position="415"/>
    </location>
</feature>
<evidence type="ECO:0000256" key="4">
    <source>
        <dbReference type="ARBA" id="ARBA00022692"/>
    </source>
</evidence>
<comment type="subcellular location">
    <subcellularLocation>
        <location evidence="1">Membrane</location>
        <topology evidence="1">Multi-pass membrane protein</topology>
    </subcellularLocation>
</comment>
<gene>
    <name evidence="8" type="primary">Indy</name>
    <name evidence="8" type="ORF">EVAR_50777_1</name>
</gene>
<dbReference type="InterPro" id="IPR031312">
    <property type="entry name" value="Na/sul_symport_CS"/>
</dbReference>
<feature type="transmembrane region" description="Helical" evidence="7">
    <location>
        <begin position="254"/>
        <end position="273"/>
    </location>
</feature>
<evidence type="ECO:0000313" key="8">
    <source>
        <dbReference type="EMBL" id="GBP54364.1"/>
    </source>
</evidence>
<evidence type="ECO:0000256" key="1">
    <source>
        <dbReference type="ARBA" id="ARBA00004141"/>
    </source>
</evidence>
<proteinExistence type="inferred from homology"/>
<feature type="transmembrane region" description="Helical" evidence="7">
    <location>
        <begin position="293"/>
        <end position="313"/>
    </location>
</feature>
<feature type="transmembrane region" description="Helical" evidence="7">
    <location>
        <begin position="188"/>
        <end position="210"/>
    </location>
</feature>
<reference evidence="8 9" key="1">
    <citation type="journal article" date="2019" name="Commun. Biol.">
        <title>The bagworm genome reveals a unique fibroin gene that provides high tensile strength.</title>
        <authorList>
            <person name="Kono N."/>
            <person name="Nakamura H."/>
            <person name="Ohtoshi R."/>
            <person name="Tomita M."/>
            <person name="Numata K."/>
            <person name="Arakawa K."/>
        </authorList>
    </citation>
    <scope>NUCLEOTIDE SEQUENCE [LARGE SCALE GENOMIC DNA]</scope>
</reference>
<name>A0A4C1WWC3_EUMVA</name>
<comment type="similarity">
    <text evidence="2">Belongs to the SLC13A/DASS transporter (TC 2.A.47) family. NADC subfamily.</text>
</comment>
<evidence type="ECO:0000256" key="5">
    <source>
        <dbReference type="ARBA" id="ARBA00022989"/>
    </source>
</evidence>
<dbReference type="OrthoDB" id="6493944at2759"/>
<sequence length="561" mass="60769">MGILDSDKTCAAYMKETNMMFMGGLMIAAGVQHSKLPKRVALWTVQVVGCSHRRLNFGLTFVTMFISMWVSNAAATTMMVPIVQAILEVLEQASKITALRILGLGDVYVNKKKNALPENGKDVKSAQEKTSDEEAPMPSDITICYYLSIAYASTLGGCGTLVGTATNSAFKGIFDSEFPDDPNKTVNFFWFMAYSTPCMLVMQILVWISLQVTFMGMFRPRSAAARQVNLASSSSVTTMKVIKEQYRNLGPITFHEKCSGILFILAVFLYIFRSPSFIDGWADVMTDKKVKDGVTSMFIVLLMFVLPMSTDFMKFFSSSTSYEELVAAKPSPGVVTWIVLKEKIPWGLLFLLGGGFALAEGSKASGLSAMIGSSLNGLNGMPAPVVLLVVVLVTQFITEFTSNVAIANLILPVLANMARELGMDPRYLMIPATLACSMAFHMPVGTPPNAIVAGVAHIPTSKMAVGGIGPKIITTLVVWGAYPTWGRFIFGDSPVTHETSVADVGFGLKCNSTTTLSTALEADVWGFNCLYPKKITLNNVTGILNGSFFCNFIPQNSSRVG</sequence>
<dbReference type="EMBL" id="BGZK01000645">
    <property type="protein sequence ID" value="GBP54364.1"/>
    <property type="molecule type" value="Genomic_DNA"/>
</dbReference>
<dbReference type="Proteomes" id="UP000299102">
    <property type="component" value="Unassembled WGS sequence"/>
</dbReference>
<evidence type="ECO:0000256" key="6">
    <source>
        <dbReference type="ARBA" id="ARBA00023136"/>
    </source>
</evidence>
<feature type="transmembrane region" description="Helical" evidence="7">
    <location>
        <begin position="346"/>
        <end position="365"/>
    </location>
</feature>
<feature type="transmembrane region" description="Helical" evidence="7">
    <location>
        <begin position="61"/>
        <end position="87"/>
    </location>
</feature>
<keyword evidence="3" id="KW-0813">Transport</keyword>